<organism evidence="5 6">
    <name type="scientific">candidate division MSBL1 archaeon SCGC-AAA259I09</name>
    <dbReference type="NCBI Taxonomy" id="1698267"/>
    <lineage>
        <taxon>Archaea</taxon>
        <taxon>Methanobacteriati</taxon>
        <taxon>Methanobacteriota</taxon>
        <taxon>candidate division MSBL1</taxon>
    </lineage>
</organism>
<dbReference type="InterPro" id="IPR001650">
    <property type="entry name" value="Helicase_C-like"/>
</dbReference>
<dbReference type="PROSITE" id="PS51194">
    <property type="entry name" value="HELICASE_CTER"/>
    <property type="match status" value="1"/>
</dbReference>
<dbReference type="Gene3D" id="3.40.50.300">
    <property type="entry name" value="P-loop containing nucleotide triphosphate hydrolases"/>
    <property type="match status" value="2"/>
</dbReference>
<dbReference type="PANTHER" id="PTHR47957:SF3">
    <property type="entry name" value="ATP-DEPENDENT HELICASE HRQ1"/>
    <property type="match status" value="1"/>
</dbReference>
<dbReference type="InterPro" id="IPR011545">
    <property type="entry name" value="DEAD/DEAH_box_helicase_dom"/>
</dbReference>
<evidence type="ECO:0000259" key="4">
    <source>
        <dbReference type="PROSITE" id="PS51194"/>
    </source>
</evidence>
<evidence type="ECO:0000256" key="2">
    <source>
        <dbReference type="ARBA" id="ARBA00022840"/>
    </source>
</evidence>
<feature type="domain" description="Helicase C-terminal" evidence="4">
    <location>
        <begin position="236"/>
        <end position="387"/>
    </location>
</feature>
<sequence length="729" mass="81714">PELGSKIENFGFQKSLENSLRSYGIDRFYDFQEEAVKKILNGKDIVISAPTATGKTEAFIVPIYQKIIELDHNAGKVQALLIYPTKTLSRDQLRKLRDFGDKTDIRIEVYDGDTDRNKRSKIERNPPEVLITNFDMIHYHLSRNTQFARLIDSTRFVVVDENHQYTGGFGSNVRFILDRMKRRFENDFQMIGASATIRNPKDFGESLFGTEVEVVRCEKGKHGAIHFLMLFPADKSTKTMLVNVLQKSLRGGKRTVLFGNSHKGVESMKMIAEQKGGVDAEVHRAGLSYNYRRGVIERLRKGELNSVIATPTLELGIDIGDLDAVISVLVGITSFKQRIGRVARRGQEGLAVLGLRSGDPISSYYRNHPNDYFKDVDPAYCEPENPVVARYQLICAAMDMPIQSGEFLQFEDEIRDLKESGLLYEENGAFKVTEKGRKKEENYSIRGIGETVHIWHNGDRIGSRQMPLAARELHPGAVYLHGGKKYRSLSFTFAGDFGNAKVERLPSDYDTRTEAKRDSRPEIIEILDRKNVLGLEVLYCKLKISEVVDGYYSIDVYESEVLSENLLEEPIEYSFETLGIVFKAPPPDLPEKTIGTPENDKLSGTFHAIEHTILETSDMLTGGGSGEVGGVAMGSSGIIFAYDGSPGGTGICRLLYDRFEKALERALAILEECKCENKNGCPNCTYAYRCGNNNEPLSKIGAIESLSKIFEGKKTRVPEKDFSTLDSIV</sequence>
<dbReference type="SMART" id="SM00487">
    <property type="entry name" value="DEXDc"/>
    <property type="match status" value="1"/>
</dbReference>
<dbReference type="GO" id="GO:0006289">
    <property type="term" value="P:nucleotide-excision repair"/>
    <property type="evidence" value="ECO:0007669"/>
    <property type="project" value="TreeGrafter"/>
</dbReference>
<dbReference type="GO" id="GO:0036297">
    <property type="term" value="P:interstrand cross-link repair"/>
    <property type="evidence" value="ECO:0007669"/>
    <property type="project" value="TreeGrafter"/>
</dbReference>
<reference evidence="5 6" key="1">
    <citation type="journal article" date="2016" name="Sci. Rep.">
        <title>Metabolic traits of an uncultured archaeal lineage -MSBL1- from brine pools of the Red Sea.</title>
        <authorList>
            <person name="Mwirichia R."/>
            <person name="Alam I."/>
            <person name="Rashid M."/>
            <person name="Vinu M."/>
            <person name="Ba-Alawi W."/>
            <person name="Anthony Kamau A."/>
            <person name="Kamanda Ngugi D."/>
            <person name="Goker M."/>
            <person name="Klenk H.P."/>
            <person name="Bajic V."/>
            <person name="Stingl U."/>
        </authorList>
    </citation>
    <scope>NUCLEOTIDE SEQUENCE [LARGE SCALE GENOMIC DNA]</scope>
    <source>
        <strain evidence="5">SCGC-AAA259I09</strain>
    </source>
</reference>
<evidence type="ECO:0000259" key="3">
    <source>
        <dbReference type="PROSITE" id="PS51192"/>
    </source>
</evidence>
<dbReference type="InterPro" id="IPR018973">
    <property type="entry name" value="MZB"/>
</dbReference>
<dbReference type="EMBL" id="LHXR01000066">
    <property type="protein sequence ID" value="KXA96694.1"/>
    <property type="molecule type" value="Genomic_DNA"/>
</dbReference>
<dbReference type="InterPro" id="IPR027417">
    <property type="entry name" value="P-loop_NTPase"/>
</dbReference>
<comment type="caution">
    <text evidence="5">The sequence shown here is derived from an EMBL/GenBank/DDBJ whole genome shotgun (WGS) entry which is preliminary data.</text>
</comment>
<gene>
    <name evidence="5" type="ORF">AKJ37_04640</name>
</gene>
<evidence type="ECO:0000256" key="1">
    <source>
        <dbReference type="ARBA" id="ARBA00022741"/>
    </source>
</evidence>
<dbReference type="Pfam" id="PF09369">
    <property type="entry name" value="MZB"/>
    <property type="match status" value="1"/>
</dbReference>
<evidence type="ECO:0000313" key="6">
    <source>
        <dbReference type="Proteomes" id="UP000070463"/>
    </source>
</evidence>
<accession>A0A133UR26</accession>
<dbReference type="GO" id="GO:0005524">
    <property type="term" value="F:ATP binding"/>
    <property type="evidence" value="ECO:0007669"/>
    <property type="project" value="UniProtKB-KW"/>
</dbReference>
<feature type="non-terminal residue" evidence="5">
    <location>
        <position position="1"/>
    </location>
</feature>
<keyword evidence="1" id="KW-0547">Nucleotide-binding</keyword>
<name>A0A133UR26_9EURY</name>
<dbReference type="SMART" id="SM00490">
    <property type="entry name" value="HELICc"/>
    <property type="match status" value="1"/>
</dbReference>
<feature type="domain" description="Helicase ATP-binding" evidence="3">
    <location>
        <begin position="36"/>
        <end position="215"/>
    </location>
</feature>
<dbReference type="PROSITE" id="PS51192">
    <property type="entry name" value="HELICASE_ATP_BIND_1"/>
    <property type="match status" value="1"/>
</dbReference>
<evidence type="ECO:0000313" key="5">
    <source>
        <dbReference type="EMBL" id="KXA96694.1"/>
    </source>
</evidence>
<dbReference type="AlphaFoldDB" id="A0A133UR26"/>
<dbReference type="Proteomes" id="UP000070463">
    <property type="component" value="Unassembled WGS sequence"/>
</dbReference>
<dbReference type="Pfam" id="PF00271">
    <property type="entry name" value="Helicase_C"/>
    <property type="match status" value="1"/>
</dbReference>
<proteinExistence type="predicted"/>
<keyword evidence="2" id="KW-0067">ATP-binding</keyword>
<keyword evidence="6" id="KW-1185">Reference proteome</keyword>
<dbReference type="PANTHER" id="PTHR47957">
    <property type="entry name" value="ATP-DEPENDENT HELICASE HRQ1"/>
    <property type="match status" value="1"/>
</dbReference>
<evidence type="ECO:0008006" key="7">
    <source>
        <dbReference type="Google" id="ProtNLM"/>
    </source>
</evidence>
<dbReference type="InterPro" id="IPR014001">
    <property type="entry name" value="Helicase_ATP-bd"/>
</dbReference>
<dbReference type="GO" id="GO:0043138">
    <property type="term" value="F:3'-5' DNA helicase activity"/>
    <property type="evidence" value="ECO:0007669"/>
    <property type="project" value="TreeGrafter"/>
</dbReference>
<dbReference type="SUPFAM" id="SSF52540">
    <property type="entry name" value="P-loop containing nucleoside triphosphate hydrolases"/>
    <property type="match status" value="2"/>
</dbReference>
<dbReference type="GO" id="GO:0003676">
    <property type="term" value="F:nucleic acid binding"/>
    <property type="evidence" value="ECO:0007669"/>
    <property type="project" value="InterPro"/>
</dbReference>
<protein>
    <recommendedName>
        <fullName evidence="7">DEAD/DEAH box helicase</fullName>
    </recommendedName>
</protein>
<dbReference type="Pfam" id="PF00270">
    <property type="entry name" value="DEAD"/>
    <property type="match status" value="1"/>
</dbReference>